<dbReference type="RefSeq" id="WP_284328788.1">
    <property type="nucleotide sequence ID" value="NZ_BSUN01000001.1"/>
</dbReference>
<name>A0ABQ6IG03_9MICO</name>
<gene>
    <name evidence="3" type="ORF">GCM10025876_30410</name>
</gene>
<evidence type="ECO:0000313" key="3">
    <source>
        <dbReference type="EMBL" id="GMA36837.1"/>
    </source>
</evidence>
<dbReference type="InterPro" id="IPR052925">
    <property type="entry name" value="Phage_Integrase-like_Recomb"/>
</dbReference>
<comment type="caution">
    <text evidence="3">The sequence shown here is derived from an EMBL/GenBank/DDBJ whole genome shotgun (WGS) entry which is preliminary data.</text>
</comment>
<organism evidence="3 4">
    <name type="scientific">Demequina litorisediminis</name>
    <dbReference type="NCBI Taxonomy" id="1849022"/>
    <lineage>
        <taxon>Bacteria</taxon>
        <taxon>Bacillati</taxon>
        <taxon>Actinomycetota</taxon>
        <taxon>Actinomycetes</taxon>
        <taxon>Micrococcales</taxon>
        <taxon>Demequinaceae</taxon>
        <taxon>Demequina</taxon>
    </lineage>
</organism>
<reference evidence="4" key="1">
    <citation type="journal article" date="2019" name="Int. J. Syst. Evol. Microbiol.">
        <title>The Global Catalogue of Microorganisms (GCM) 10K type strain sequencing project: providing services to taxonomists for standard genome sequencing and annotation.</title>
        <authorList>
            <consortium name="The Broad Institute Genomics Platform"/>
            <consortium name="The Broad Institute Genome Sequencing Center for Infectious Disease"/>
            <person name="Wu L."/>
            <person name="Ma J."/>
        </authorList>
    </citation>
    <scope>NUCLEOTIDE SEQUENCE [LARGE SCALE GENOMIC DNA]</scope>
    <source>
        <strain evidence="4">NBRC 112299</strain>
    </source>
</reference>
<dbReference type="EMBL" id="BSUN01000001">
    <property type="protein sequence ID" value="GMA36837.1"/>
    <property type="molecule type" value="Genomic_DNA"/>
</dbReference>
<sequence length="153" mass="16110">MGDIARAEGGLLVTVRRSKGDPHGAGQTIAIARGRSPETDPVEALDAWLRTRPRGAGPVFTQVRTNGAVSSHPINAASVVRIVKTRAHAIGFTGEMITAHSLRAGHATAAAMAGVPLDRIAAQTRHRDLAMLVNSYIRPAASMQVTSSRYLGL</sequence>
<evidence type="ECO:0000259" key="2">
    <source>
        <dbReference type="PROSITE" id="PS51898"/>
    </source>
</evidence>
<dbReference type="PANTHER" id="PTHR34605:SF3">
    <property type="entry name" value="P CELL-TYPE AGGLUTINATION PROTEIN MAP4-LIKE-RELATED"/>
    <property type="match status" value="1"/>
</dbReference>
<protein>
    <recommendedName>
        <fullName evidence="2">Tyr recombinase domain-containing protein</fullName>
    </recommendedName>
</protein>
<evidence type="ECO:0000313" key="4">
    <source>
        <dbReference type="Proteomes" id="UP001157125"/>
    </source>
</evidence>
<dbReference type="InterPro" id="IPR002104">
    <property type="entry name" value="Integrase_catalytic"/>
</dbReference>
<dbReference type="Gene3D" id="1.10.443.10">
    <property type="entry name" value="Intergrase catalytic core"/>
    <property type="match status" value="1"/>
</dbReference>
<dbReference type="InterPro" id="IPR011010">
    <property type="entry name" value="DNA_brk_join_enz"/>
</dbReference>
<dbReference type="SUPFAM" id="SSF56349">
    <property type="entry name" value="DNA breaking-rejoining enzymes"/>
    <property type="match status" value="1"/>
</dbReference>
<dbReference type="PROSITE" id="PS51898">
    <property type="entry name" value="TYR_RECOMBINASE"/>
    <property type="match status" value="1"/>
</dbReference>
<dbReference type="Pfam" id="PF00589">
    <property type="entry name" value="Phage_integrase"/>
    <property type="match status" value="1"/>
</dbReference>
<dbReference type="PANTHER" id="PTHR34605">
    <property type="entry name" value="PHAGE_INTEGRASE DOMAIN-CONTAINING PROTEIN"/>
    <property type="match status" value="1"/>
</dbReference>
<keyword evidence="4" id="KW-1185">Reference proteome</keyword>
<feature type="domain" description="Tyr recombinase" evidence="2">
    <location>
        <begin position="1"/>
        <end position="151"/>
    </location>
</feature>
<accession>A0ABQ6IG03</accession>
<dbReference type="InterPro" id="IPR013762">
    <property type="entry name" value="Integrase-like_cat_sf"/>
</dbReference>
<proteinExistence type="predicted"/>
<evidence type="ECO:0000256" key="1">
    <source>
        <dbReference type="ARBA" id="ARBA00023172"/>
    </source>
</evidence>
<keyword evidence="1" id="KW-0233">DNA recombination</keyword>
<dbReference type="Proteomes" id="UP001157125">
    <property type="component" value="Unassembled WGS sequence"/>
</dbReference>